<sequence length="1348" mass="152773">MTEESHLVSTNTLVAALSLPQPEIPKFSGDLISYRTFMTAFDTRIASRTASPSDRLYYLDQHLVGEPKDIVSGCFLFDPETGYQEARRLLDKEYGDPYKTALVYINKVNAWPVIKQDDCIGLKKLSLFLTKCCNAMKCLSYLNVLDHPPNMLNVVQKLPFYLQNKWREQVSRVRQTEHIILKFQDLVTFIASASDAANDPIYGKAAKQHVPANATIQQGKGQMKMTSFAMTSQGYVGSSLNCPLCQQHHDLDDCPTFTSKSMADKRQFLKEKRLCFGCYRPDHISKGCLGKRVCQKCHKRHPTSLHIEGFQLRTSLGSQTNSDGKKTRDSSTTRVNTNDTTVKSSCAATASPDSTVLHGVLPVKVSQRGSSKVITTYCFYDNGSSGCFITNDLFQNLEASGIPTRLKLTTMQGTDCVDSTLVEGLVITDLNGSNAIDMPKTFTRNVIPIDHHQIATPEIVQRWDHLRHIASEIPEFQQGVDIGILIGNNCPLALEPLNVVPTDGNKPYAMRLRHGWTVHGPAYSSDVDHISCNRIMVEETCKELFTPATVMHMMELDFNDHKPLYPDEKGMSQEDRKFIQLVEEGIFFADGHYTVPLPFRSKAVSIPNNRSQAVQRVMWQKKKMLKNYTFQSDYIDFMSKIIDRGYAERIPINDVTPVEGRVWYLPHHGIYNPNKPGKMRVVFDASAKYQGTSLNDHLLQGPDLANNLFGVLSRFRQHQIAFIGDIEAMFFQIRVPVEQRNFLRFLWWENGDLSGELHEYRMNVHLFGAISSPSVANFVLKKVGIHAANAEVRNTVLRNFYVDDCLKSVVNHVDACHLVENLCHTCAEGGFHLTKFSSNSIEVMCSIPQIEHSKEMSAVNLSCDDLPVIKTLGVRWDIRADQFGFSIMMREKPPTRRGILSLISCIYDPLGFIAPVVLPAKRILQDLCREGKVDWDDVLPEKYLERWQQWLSSLPDLENLKIDRCFKSTHASDEVQLHVFSDASSTGYGSVAYLRSKDQSGKVSVAFVAGKARLAPIKVTTIPRLELTAAVTSVRIAKLIQRELDQSLNVYFHTDSVTVLRFIRSETKRFPIYVANRVQFIRDFSEVEQWRYVPSSKNTADEASRGISVEQLLSSSRWLQGPEFLQGDEDTWPRNVIDSNDNLQLQNDRASDVFQHCGFYTAVTVREDPEEPFSQLVHHFSSWYKLRKAVAVYTKMLRYLQLKSQSRLTAFSSTIGVRDIEEAELKIVRWLHKGIYNAEVTQLSMAESGSTRSRVKLLPRSRSLYKLDPFLEDGVLRVGGRLARANIPEHTKHPIILPRKCHVTTLVIREAHATLGHAGRNHVLASLRNKYWVIKVVLTKNFSRQLKT</sequence>
<dbReference type="InterPro" id="IPR043502">
    <property type="entry name" value="DNA/RNA_pol_sf"/>
</dbReference>
<reference evidence="3" key="1">
    <citation type="submission" date="2025-08" db="UniProtKB">
        <authorList>
            <consortium name="RefSeq"/>
        </authorList>
    </citation>
    <scope>IDENTIFICATION</scope>
    <source>
        <tissue evidence="3">Gonads</tissue>
    </source>
</reference>
<evidence type="ECO:0000256" key="1">
    <source>
        <dbReference type="SAM" id="MobiDB-lite"/>
    </source>
</evidence>
<evidence type="ECO:0000313" key="3">
    <source>
        <dbReference type="RefSeq" id="XP_013403245.1"/>
    </source>
</evidence>
<dbReference type="SUPFAM" id="SSF56672">
    <property type="entry name" value="DNA/RNA polymerases"/>
    <property type="match status" value="1"/>
</dbReference>
<gene>
    <name evidence="3" type="primary">LOC106168647</name>
</gene>
<keyword evidence="2" id="KW-1185">Reference proteome</keyword>
<dbReference type="InterPro" id="IPR008042">
    <property type="entry name" value="Retrotrans_Pao"/>
</dbReference>
<evidence type="ECO:0000313" key="2">
    <source>
        <dbReference type="Proteomes" id="UP000085678"/>
    </source>
</evidence>
<dbReference type="GeneID" id="106168647"/>
<organism evidence="2 3">
    <name type="scientific">Lingula anatina</name>
    <name type="common">Brachiopod</name>
    <name type="synonym">Lingula unguis</name>
    <dbReference type="NCBI Taxonomy" id="7574"/>
    <lineage>
        <taxon>Eukaryota</taxon>
        <taxon>Metazoa</taxon>
        <taxon>Spiralia</taxon>
        <taxon>Lophotrochozoa</taxon>
        <taxon>Brachiopoda</taxon>
        <taxon>Linguliformea</taxon>
        <taxon>Lingulata</taxon>
        <taxon>Lingulida</taxon>
        <taxon>Linguloidea</taxon>
        <taxon>Lingulidae</taxon>
        <taxon>Lingula</taxon>
    </lineage>
</organism>
<feature type="region of interest" description="Disordered" evidence="1">
    <location>
        <begin position="316"/>
        <end position="338"/>
    </location>
</feature>
<dbReference type="Pfam" id="PF05380">
    <property type="entry name" value="Peptidase_A17"/>
    <property type="match status" value="1"/>
</dbReference>
<dbReference type="OrthoDB" id="6138993at2759"/>
<dbReference type="STRING" id="7574.A0A1S3IYG5"/>
<dbReference type="PANTHER" id="PTHR47331">
    <property type="entry name" value="PHD-TYPE DOMAIN-CONTAINING PROTEIN"/>
    <property type="match status" value="1"/>
</dbReference>
<dbReference type="RefSeq" id="XP_013403245.1">
    <property type="nucleotide sequence ID" value="XM_013547791.1"/>
</dbReference>
<dbReference type="InterPro" id="IPR005312">
    <property type="entry name" value="DUF1759"/>
</dbReference>
<dbReference type="CDD" id="cd01644">
    <property type="entry name" value="RT_pepA17"/>
    <property type="match status" value="1"/>
</dbReference>
<dbReference type="PANTHER" id="PTHR47331:SF5">
    <property type="entry name" value="RIBONUCLEASE H"/>
    <property type="match status" value="1"/>
</dbReference>
<dbReference type="Pfam" id="PF03564">
    <property type="entry name" value="DUF1759"/>
    <property type="match status" value="1"/>
</dbReference>
<dbReference type="InParanoid" id="A0A1S3IYG5"/>
<name>A0A1S3IYG5_LINAN</name>
<proteinExistence type="predicted"/>
<accession>A0A1S3IYG5</accession>
<protein>
    <submittedName>
        <fullName evidence="3">Uncharacterized protein LOC106168647</fullName>
    </submittedName>
</protein>
<dbReference type="Proteomes" id="UP000085678">
    <property type="component" value="Unplaced"/>
</dbReference>
<dbReference type="KEGG" id="lak:106168647"/>